<organism evidence="1">
    <name type="scientific">Lepeophtheirus salmonis</name>
    <name type="common">Salmon louse</name>
    <name type="synonym">Caligus salmonis</name>
    <dbReference type="NCBI Taxonomy" id="72036"/>
    <lineage>
        <taxon>Eukaryota</taxon>
        <taxon>Metazoa</taxon>
        <taxon>Ecdysozoa</taxon>
        <taxon>Arthropoda</taxon>
        <taxon>Crustacea</taxon>
        <taxon>Multicrustacea</taxon>
        <taxon>Hexanauplia</taxon>
        <taxon>Copepoda</taxon>
        <taxon>Siphonostomatoida</taxon>
        <taxon>Caligidae</taxon>
        <taxon>Lepeophtheirus</taxon>
    </lineage>
</organism>
<accession>A0A0K2U1C8</accession>
<dbReference type="AlphaFoldDB" id="A0A0K2U1C8"/>
<dbReference type="EMBL" id="HACA01014090">
    <property type="protein sequence ID" value="CDW31451.1"/>
    <property type="molecule type" value="Transcribed_RNA"/>
</dbReference>
<evidence type="ECO:0000313" key="1">
    <source>
        <dbReference type="EMBL" id="CDW31451.1"/>
    </source>
</evidence>
<sequence length="32" mass="3538">MGQTKETFAALKQTTDTITKLATFILNDCGFE</sequence>
<proteinExistence type="predicted"/>
<protein>
    <submittedName>
        <fullName evidence="1">Uncharacterized protein</fullName>
    </submittedName>
</protein>
<name>A0A0K2U1C8_LEPSM</name>
<reference evidence="1" key="1">
    <citation type="submission" date="2014-05" db="EMBL/GenBank/DDBJ databases">
        <authorList>
            <person name="Chronopoulou M."/>
        </authorList>
    </citation>
    <scope>NUCLEOTIDE SEQUENCE</scope>
    <source>
        <tissue evidence="1">Whole organism</tissue>
    </source>
</reference>